<gene>
    <name evidence="1" type="ORF">BS47DRAFT_1256591</name>
</gene>
<reference evidence="1" key="1">
    <citation type="journal article" date="2020" name="Nat. Commun.">
        <title>Large-scale genome sequencing of mycorrhizal fungi provides insights into the early evolution of symbiotic traits.</title>
        <authorList>
            <person name="Miyauchi S."/>
            <person name="Kiss E."/>
            <person name="Kuo A."/>
            <person name="Drula E."/>
            <person name="Kohler A."/>
            <person name="Sanchez-Garcia M."/>
            <person name="Morin E."/>
            <person name="Andreopoulos B."/>
            <person name="Barry K.W."/>
            <person name="Bonito G."/>
            <person name="Buee M."/>
            <person name="Carver A."/>
            <person name="Chen C."/>
            <person name="Cichocki N."/>
            <person name="Clum A."/>
            <person name="Culley D."/>
            <person name="Crous P.W."/>
            <person name="Fauchery L."/>
            <person name="Girlanda M."/>
            <person name="Hayes R.D."/>
            <person name="Keri Z."/>
            <person name="LaButti K."/>
            <person name="Lipzen A."/>
            <person name="Lombard V."/>
            <person name="Magnuson J."/>
            <person name="Maillard F."/>
            <person name="Murat C."/>
            <person name="Nolan M."/>
            <person name="Ohm R.A."/>
            <person name="Pangilinan J."/>
            <person name="Pereira M.F."/>
            <person name="Perotto S."/>
            <person name="Peter M."/>
            <person name="Pfister S."/>
            <person name="Riley R."/>
            <person name="Sitrit Y."/>
            <person name="Stielow J.B."/>
            <person name="Szollosi G."/>
            <person name="Zifcakova L."/>
            <person name="Stursova M."/>
            <person name="Spatafora J.W."/>
            <person name="Tedersoo L."/>
            <person name="Vaario L.M."/>
            <person name="Yamada A."/>
            <person name="Yan M."/>
            <person name="Wang P."/>
            <person name="Xu J."/>
            <person name="Bruns T."/>
            <person name="Baldrian P."/>
            <person name="Vilgalys R."/>
            <person name="Dunand C."/>
            <person name="Henrissat B."/>
            <person name="Grigoriev I.V."/>
            <person name="Hibbett D."/>
            <person name="Nagy L.G."/>
            <person name="Martin F.M."/>
        </authorList>
    </citation>
    <scope>NUCLEOTIDE SEQUENCE</scope>
    <source>
        <strain evidence="1">UP504</strain>
    </source>
</reference>
<dbReference type="OrthoDB" id="2576233at2759"/>
<feature type="non-terminal residue" evidence="1">
    <location>
        <position position="1"/>
    </location>
</feature>
<dbReference type="Proteomes" id="UP000886523">
    <property type="component" value="Unassembled WGS sequence"/>
</dbReference>
<keyword evidence="2" id="KW-1185">Reference proteome</keyword>
<organism evidence="1 2">
    <name type="scientific">Hydnum rufescens UP504</name>
    <dbReference type="NCBI Taxonomy" id="1448309"/>
    <lineage>
        <taxon>Eukaryota</taxon>
        <taxon>Fungi</taxon>
        <taxon>Dikarya</taxon>
        <taxon>Basidiomycota</taxon>
        <taxon>Agaricomycotina</taxon>
        <taxon>Agaricomycetes</taxon>
        <taxon>Cantharellales</taxon>
        <taxon>Hydnaceae</taxon>
        <taxon>Hydnum</taxon>
    </lineage>
</organism>
<dbReference type="EMBL" id="MU129009">
    <property type="protein sequence ID" value="KAF9510814.1"/>
    <property type="molecule type" value="Genomic_DNA"/>
</dbReference>
<evidence type="ECO:0000313" key="2">
    <source>
        <dbReference type="Proteomes" id="UP000886523"/>
    </source>
</evidence>
<comment type="caution">
    <text evidence="1">The sequence shown here is derived from an EMBL/GenBank/DDBJ whole genome shotgun (WGS) entry which is preliminary data.</text>
</comment>
<proteinExistence type="predicted"/>
<dbReference type="AlphaFoldDB" id="A0A9P6ARQ5"/>
<accession>A0A9P6ARQ5</accession>
<evidence type="ECO:0000313" key="1">
    <source>
        <dbReference type="EMBL" id="KAF9510814.1"/>
    </source>
</evidence>
<feature type="non-terminal residue" evidence="1">
    <location>
        <position position="231"/>
    </location>
</feature>
<name>A0A9P6ARQ5_9AGAM</name>
<protein>
    <submittedName>
        <fullName evidence="1">Uncharacterized protein</fullName>
    </submittedName>
</protein>
<sequence>GLCGIEHPWWMDLGINIGHVICQDAHHGLHKAFCNHDLKWIQATIGSDKLDKQFCAQSHCTGVCHFTKGISHISQWSGKEDHDIQQLILKVIARAENATPAVINAVHSHLEFMYLAQLPQHTDTSLHLMQSCLNKYNKAQLIYIHNGAHSGKNGIISHMKIPKAHANGHIEEGIKDSSMIDNYSMETPETYHIAACKEPWKESNHKDYMIQVIHQLTHHEAIHSYSLYLEW</sequence>